<protein>
    <submittedName>
        <fullName evidence="2">Uncharacterized protein</fullName>
    </submittedName>
</protein>
<dbReference type="AlphaFoldDB" id="A0AAX4PCY2"/>
<proteinExistence type="predicted"/>
<feature type="compositionally biased region" description="Basic and acidic residues" evidence="1">
    <location>
        <begin position="244"/>
        <end position="260"/>
    </location>
</feature>
<keyword evidence="3" id="KW-1185">Reference proteome</keyword>
<name>A0AAX4PCY2_9CHLO</name>
<feature type="compositionally biased region" description="Acidic residues" evidence="1">
    <location>
        <begin position="230"/>
        <end position="243"/>
    </location>
</feature>
<reference evidence="2 3" key="1">
    <citation type="submission" date="2024-03" db="EMBL/GenBank/DDBJ databases">
        <title>Complete genome sequence of the green alga Chloropicon roscoffensis RCC1871.</title>
        <authorList>
            <person name="Lemieux C."/>
            <person name="Pombert J.-F."/>
            <person name="Otis C."/>
            <person name="Turmel M."/>
        </authorList>
    </citation>
    <scope>NUCLEOTIDE SEQUENCE [LARGE SCALE GENOMIC DNA]</scope>
    <source>
        <strain evidence="2 3">RCC1871</strain>
    </source>
</reference>
<accession>A0AAX4PCY2</accession>
<dbReference type="Proteomes" id="UP001472866">
    <property type="component" value="Chromosome 09"/>
</dbReference>
<gene>
    <name evidence="2" type="ORF">HKI87_09g57610</name>
</gene>
<dbReference type="EMBL" id="CP151509">
    <property type="protein sequence ID" value="WZN64207.1"/>
    <property type="molecule type" value="Genomic_DNA"/>
</dbReference>
<sequence length="260" mass="27839">MDRGGLRGRRVRGCSNSSSVARVVVGERASVSSTSRCSFSLQDVSNATLGACEVGAALALGSTWLRWRDAEASNAALLLEAGEEDGRLDDGDDDEDDDWEEGEDLDLASGLFSAVLSFVPFANWIPWVLEARVEDGQGGTSGGRSKYLWACAFAYAVPSVALLLLDSTGRLVDLPLLLLGAAHLQAERGLARTERRAQAAASRQLADAGLDVEGENSGGLDRRRRLPYDFAEDGDDSGEDALGDFDRELERRAKEKQGGE</sequence>
<organism evidence="2 3">
    <name type="scientific">Chloropicon roscoffensis</name>
    <dbReference type="NCBI Taxonomy" id="1461544"/>
    <lineage>
        <taxon>Eukaryota</taxon>
        <taxon>Viridiplantae</taxon>
        <taxon>Chlorophyta</taxon>
        <taxon>Chloropicophyceae</taxon>
        <taxon>Chloropicales</taxon>
        <taxon>Chloropicaceae</taxon>
        <taxon>Chloropicon</taxon>
    </lineage>
</organism>
<feature type="region of interest" description="Disordered" evidence="1">
    <location>
        <begin position="211"/>
        <end position="260"/>
    </location>
</feature>
<evidence type="ECO:0000313" key="2">
    <source>
        <dbReference type="EMBL" id="WZN64207.1"/>
    </source>
</evidence>
<evidence type="ECO:0000313" key="3">
    <source>
        <dbReference type="Proteomes" id="UP001472866"/>
    </source>
</evidence>
<evidence type="ECO:0000256" key="1">
    <source>
        <dbReference type="SAM" id="MobiDB-lite"/>
    </source>
</evidence>